<evidence type="ECO:0000313" key="3">
    <source>
        <dbReference type="EMBL" id="HBP29163.1"/>
    </source>
</evidence>
<dbReference type="GO" id="GO:0005737">
    <property type="term" value="C:cytoplasm"/>
    <property type="evidence" value="ECO:0007669"/>
    <property type="project" value="TreeGrafter"/>
</dbReference>
<dbReference type="InterPro" id="IPR036188">
    <property type="entry name" value="FAD/NAD-bd_sf"/>
</dbReference>
<proteinExistence type="predicted"/>
<dbReference type="SUPFAM" id="SSF51905">
    <property type="entry name" value="FAD/NAD(P)-binding domain"/>
    <property type="match status" value="1"/>
</dbReference>
<evidence type="ECO:0000313" key="4">
    <source>
        <dbReference type="Proteomes" id="UP000264036"/>
    </source>
</evidence>
<comment type="caution">
    <text evidence="3">The sequence shown here is derived from an EMBL/GenBank/DDBJ whole genome shotgun (WGS) entry which is preliminary data.</text>
</comment>
<protein>
    <submittedName>
        <fullName evidence="3">FAD-dependent oxidoreductase</fullName>
    </submittedName>
</protein>
<dbReference type="PANTHER" id="PTHR13847:SF281">
    <property type="entry name" value="FAD DEPENDENT OXIDOREDUCTASE DOMAIN-CONTAINING PROTEIN"/>
    <property type="match status" value="1"/>
</dbReference>
<feature type="domain" description="FAD dependent oxidoreductase" evidence="2">
    <location>
        <begin position="34"/>
        <end position="386"/>
    </location>
</feature>
<reference evidence="3 4" key="1">
    <citation type="journal article" date="2018" name="Nat. Biotechnol.">
        <title>A standardized bacterial taxonomy based on genome phylogeny substantially revises the tree of life.</title>
        <authorList>
            <person name="Parks D.H."/>
            <person name="Chuvochina M."/>
            <person name="Waite D.W."/>
            <person name="Rinke C."/>
            <person name="Skarshewski A."/>
            <person name="Chaumeil P.A."/>
            <person name="Hugenholtz P."/>
        </authorList>
    </citation>
    <scope>NUCLEOTIDE SEQUENCE [LARGE SCALE GENOMIC DNA]</scope>
    <source>
        <strain evidence="3">UBA10707</strain>
    </source>
</reference>
<keyword evidence="1" id="KW-0560">Oxidoreductase</keyword>
<dbReference type="AlphaFoldDB" id="A0A356LDT7"/>
<dbReference type="Pfam" id="PF01266">
    <property type="entry name" value="DAO"/>
    <property type="match status" value="1"/>
</dbReference>
<dbReference type="InterPro" id="IPR006076">
    <property type="entry name" value="FAD-dep_OxRdtase"/>
</dbReference>
<accession>A0A356LDT7</accession>
<dbReference type="Proteomes" id="UP000264036">
    <property type="component" value="Unassembled WGS sequence"/>
</dbReference>
<sequence>MFPANRFPLAPALWHDTAVAPPVTIPLMAAAETDTLIIGAGYAGLSTALHLAQSGQQCMVLEAREIGFGGSGRNGGQLVPGLKKDPAELLSAYGPERGRQLIEFASTTTSTVFSLIDRYNLNVPHTRNGWIQPAHSRSALAIVQKRVADWQKQDAPVRPLSRSDVADLLGTDQYHGGWFDERGGSVQPLSYARELARVTLAAGVPVHTGTPVLSIEKKGSGWQVTTDSGHVVHARRVVVCTNAYSDGIWKNLKETVVDPNTYQVATAPLPDDIARTILPQGQPVSDTRNLLLYFRKDHTGRFLMGGRGPFREPRGKEDWDHLKKAITVLYPQLKDIEFEYYWCGRVSVTQDYMPHLHQPEPGLILNIGCQGRGIGLQTAMGKAIASYLQSGNEAALPVPFTPVHRLPFYGLRKLYVGALISWYRYLDSRS</sequence>
<dbReference type="Gene3D" id="3.30.9.10">
    <property type="entry name" value="D-Amino Acid Oxidase, subunit A, domain 2"/>
    <property type="match status" value="1"/>
</dbReference>
<dbReference type="PANTHER" id="PTHR13847">
    <property type="entry name" value="SARCOSINE DEHYDROGENASE-RELATED"/>
    <property type="match status" value="1"/>
</dbReference>
<evidence type="ECO:0000259" key="2">
    <source>
        <dbReference type="Pfam" id="PF01266"/>
    </source>
</evidence>
<dbReference type="GO" id="GO:0016491">
    <property type="term" value="F:oxidoreductase activity"/>
    <property type="evidence" value="ECO:0007669"/>
    <property type="project" value="UniProtKB-KW"/>
</dbReference>
<dbReference type="Gene3D" id="3.50.50.60">
    <property type="entry name" value="FAD/NAD(P)-binding domain"/>
    <property type="match status" value="1"/>
</dbReference>
<gene>
    <name evidence="3" type="ORF">DD666_07085</name>
</gene>
<name>A0A356LDT7_9BURK</name>
<organism evidence="3 4">
    <name type="scientific">Advenella kashmirensis</name>
    <dbReference type="NCBI Taxonomy" id="310575"/>
    <lineage>
        <taxon>Bacteria</taxon>
        <taxon>Pseudomonadati</taxon>
        <taxon>Pseudomonadota</taxon>
        <taxon>Betaproteobacteria</taxon>
        <taxon>Burkholderiales</taxon>
        <taxon>Alcaligenaceae</taxon>
    </lineage>
</organism>
<dbReference type="EMBL" id="DOEK01000016">
    <property type="protein sequence ID" value="HBP29163.1"/>
    <property type="molecule type" value="Genomic_DNA"/>
</dbReference>
<evidence type="ECO:0000256" key="1">
    <source>
        <dbReference type="ARBA" id="ARBA00023002"/>
    </source>
</evidence>